<keyword evidence="11" id="KW-1185">Reference proteome</keyword>
<evidence type="ECO:0000313" key="10">
    <source>
        <dbReference type="EMBL" id="MBB5743083.1"/>
    </source>
</evidence>
<organism evidence="10 11">
    <name type="scientific">Microbacterium ginsengiterrae</name>
    <dbReference type="NCBI Taxonomy" id="546115"/>
    <lineage>
        <taxon>Bacteria</taxon>
        <taxon>Bacillati</taxon>
        <taxon>Actinomycetota</taxon>
        <taxon>Actinomycetes</taxon>
        <taxon>Micrococcales</taxon>
        <taxon>Microbacteriaceae</taxon>
        <taxon>Microbacterium</taxon>
    </lineage>
</organism>
<keyword evidence="5 8" id="KW-1133">Transmembrane helix</keyword>
<evidence type="ECO:0000256" key="8">
    <source>
        <dbReference type="SAM" id="Phobius"/>
    </source>
</evidence>
<keyword evidence="4 8" id="KW-0812">Transmembrane</keyword>
<keyword evidence="3" id="KW-0597">Phosphoprotein</keyword>
<keyword evidence="6 8" id="KW-0472">Membrane</keyword>
<dbReference type="Gene3D" id="2.60.200.20">
    <property type="match status" value="1"/>
</dbReference>
<evidence type="ECO:0000259" key="9">
    <source>
        <dbReference type="PROSITE" id="PS50006"/>
    </source>
</evidence>
<evidence type="ECO:0000256" key="2">
    <source>
        <dbReference type="ARBA" id="ARBA00022475"/>
    </source>
</evidence>
<comment type="caution">
    <text evidence="10">The sequence shown here is derived from an EMBL/GenBank/DDBJ whole genome shotgun (WGS) entry which is preliminary data.</text>
</comment>
<evidence type="ECO:0000256" key="4">
    <source>
        <dbReference type="ARBA" id="ARBA00022692"/>
    </source>
</evidence>
<feature type="domain" description="FHA" evidence="9">
    <location>
        <begin position="392"/>
        <end position="446"/>
    </location>
</feature>
<proteinExistence type="predicted"/>
<feature type="transmembrane region" description="Helical" evidence="8">
    <location>
        <begin position="141"/>
        <end position="163"/>
    </location>
</feature>
<name>A0A7W9FD32_9MICO</name>
<dbReference type="EMBL" id="JACHMU010000001">
    <property type="protein sequence ID" value="MBB5743083.1"/>
    <property type="molecule type" value="Genomic_DNA"/>
</dbReference>
<dbReference type="RefSeq" id="WP_184282810.1">
    <property type="nucleotide sequence ID" value="NZ_BAAAPG010000001.1"/>
</dbReference>
<evidence type="ECO:0000313" key="11">
    <source>
        <dbReference type="Proteomes" id="UP000517712"/>
    </source>
</evidence>
<dbReference type="Proteomes" id="UP000517712">
    <property type="component" value="Unassembled WGS sequence"/>
</dbReference>
<dbReference type="InterPro" id="IPR010432">
    <property type="entry name" value="RDD"/>
</dbReference>
<dbReference type="SMART" id="SM00240">
    <property type="entry name" value="FHA"/>
    <property type="match status" value="1"/>
</dbReference>
<dbReference type="PANTHER" id="PTHR36115:SF6">
    <property type="entry name" value="PROLINE-RICH ANTIGEN HOMOLOG"/>
    <property type="match status" value="1"/>
</dbReference>
<protein>
    <recommendedName>
        <fullName evidence="9">FHA domain-containing protein</fullName>
    </recommendedName>
</protein>
<feature type="region of interest" description="Disordered" evidence="7">
    <location>
        <begin position="248"/>
        <end position="278"/>
    </location>
</feature>
<feature type="transmembrane region" description="Helical" evidence="8">
    <location>
        <begin position="49"/>
        <end position="71"/>
    </location>
</feature>
<dbReference type="Pfam" id="PF00498">
    <property type="entry name" value="FHA"/>
    <property type="match status" value="1"/>
</dbReference>
<dbReference type="SUPFAM" id="SSF49879">
    <property type="entry name" value="SMAD/FHA domain"/>
    <property type="match status" value="1"/>
</dbReference>
<evidence type="ECO:0000256" key="5">
    <source>
        <dbReference type="ARBA" id="ARBA00022989"/>
    </source>
</evidence>
<evidence type="ECO:0000256" key="1">
    <source>
        <dbReference type="ARBA" id="ARBA00004651"/>
    </source>
</evidence>
<reference evidence="10 11" key="1">
    <citation type="submission" date="2020-08" db="EMBL/GenBank/DDBJ databases">
        <title>Sequencing the genomes of 1000 actinobacteria strains.</title>
        <authorList>
            <person name="Klenk H.-P."/>
        </authorList>
    </citation>
    <scope>NUCLEOTIDE SEQUENCE [LARGE SCALE GENOMIC DNA]</scope>
    <source>
        <strain evidence="10 11">DSM 24823</strain>
    </source>
</reference>
<evidence type="ECO:0000256" key="6">
    <source>
        <dbReference type="ARBA" id="ARBA00023136"/>
    </source>
</evidence>
<dbReference type="InterPro" id="IPR008984">
    <property type="entry name" value="SMAD_FHA_dom_sf"/>
</dbReference>
<dbReference type="InterPro" id="IPR000253">
    <property type="entry name" value="FHA_dom"/>
</dbReference>
<dbReference type="PANTHER" id="PTHR36115">
    <property type="entry name" value="PROLINE-RICH ANTIGEN HOMOLOG-RELATED"/>
    <property type="match status" value="1"/>
</dbReference>
<dbReference type="AlphaFoldDB" id="A0A7W9FD32"/>
<dbReference type="GO" id="GO:0005886">
    <property type="term" value="C:plasma membrane"/>
    <property type="evidence" value="ECO:0007669"/>
    <property type="project" value="UniProtKB-SubCell"/>
</dbReference>
<evidence type="ECO:0000256" key="7">
    <source>
        <dbReference type="SAM" id="MobiDB-lite"/>
    </source>
</evidence>
<sequence>MSTIWEVDDADEEIEGLDAAGRADPAYAAALGLIPAPFGRRSVAVTIDVLVYLLVQIPYWAFSVPLLLMFARSDISLYGLVNHPNFFLAALMAGISALLTAALLIIQGAFQGRAGVTIGKGIVGIRSVNVERLAKPGFWRIVLRTLIVALSNIIPVVGPAVLFSSALRDPEQRGRAWHDHATHVWLVDIKKGLDPYDAKRMRIARKVVKVEVVPQASALPSLATSANGGALPEYRPAHTVSAGVLGVAKSRGRGRQDAVGVTSQSTPMTPPPAGERDGAAVVGGYRGDRRIAEQRPAPATPGADHRVVLGIPAGIAANTAPPPAGPAAPAPAGGAGPAAVRVPQEVVERPVEVMERQVEVVERPVEAVERHTRIAVRLILDSGSEHVLDALTVFGRNPESDASSAAAVRVPVADDTRSVSKTHFALRPLPGGVEVRDLGSTNGTFILRGGVETQVASGASLMAAPGDVVRFGDRTMRIDAS</sequence>
<accession>A0A7W9FD32</accession>
<comment type="subcellular location">
    <subcellularLocation>
        <location evidence="1">Cell membrane</location>
        <topology evidence="1">Multi-pass membrane protein</topology>
    </subcellularLocation>
</comment>
<dbReference type="InterPro" id="IPR051791">
    <property type="entry name" value="Pra-immunoreactive"/>
</dbReference>
<dbReference type="Pfam" id="PF06271">
    <property type="entry name" value="RDD"/>
    <property type="match status" value="1"/>
</dbReference>
<gene>
    <name evidence="10" type="ORF">HD600_001580</name>
</gene>
<dbReference type="CDD" id="cd00060">
    <property type="entry name" value="FHA"/>
    <property type="match status" value="1"/>
</dbReference>
<feature type="transmembrane region" description="Helical" evidence="8">
    <location>
        <begin position="86"/>
        <end position="106"/>
    </location>
</feature>
<keyword evidence="2" id="KW-1003">Cell membrane</keyword>
<evidence type="ECO:0000256" key="3">
    <source>
        <dbReference type="ARBA" id="ARBA00022553"/>
    </source>
</evidence>
<dbReference type="PROSITE" id="PS50006">
    <property type="entry name" value="FHA_DOMAIN"/>
    <property type="match status" value="1"/>
</dbReference>